<dbReference type="PANTHER" id="PTHR14343">
    <property type="entry name" value="VWFA DOMAIN-CONTAINING PROTEIN"/>
    <property type="match status" value="1"/>
</dbReference>
<comment type="caution">
    <text evidence="2">The sequence shown here is derived from an EMBL/GenBank/DDBJ whole genome shotgun (WGS) entry which is preliminary data.</text>
</comment>
<sequence length="280" mass="31815">MKRLARRRGMHSVPPLSKALPEIVKRLYSALPGSFIVTAALHTCDRRSSQSLRACPFLAATEDEELTVSFWNGKKSTVPLRVAIWISPSVHYRIVDTLHRPISSRLSYRDTADRSATYSSAVAVPMCSADHAHKYRCHCHSIHSHLPTCCQDWWPLSPRTTVYIRGKKDVDEELLNPTMKTRARRCKQRDRRSSSSSEAEGEESLDDESDDETCLSKTTQTTMVDSAVNTDSSLWGKQRLDTSDRPDWKYWKRNQPEPFYRKPGTDCDARSAERTGSPAL</sequence>
<evidence type="ECO:0000256" key="1">
    <source>
        <dbReference type="SAM" id="MobiDB-lite"/>
    </source>
</evidence>
<feature type="region of interest" description="Disordered" evidence="1">
    <location>
        <begin position="181"/>
        <end position="280"/>
    </location>
</feature>
<name>A0A8J6E9Q7_ELECQ</name>
<feature type="compositionally biased region" description="Acidic residues" evidence="1">
    <location>
        <begin position="199"/>
        <end position="213"/>
    </location>
</feature>
<accession>A0A8J6E9Q7</accession>
<evidence type="ECO:0000313" key="3">
    <source>
        <dbReference type="Proteomes" id="UP000770717"/>
    </source>
</evidence>
<reference evidence="2" key="1">
    <citation type="thesis" date="2020" institute="ProQuest LLC" country="789 East Eisenhower Parkway, Ann Arbor, MI, USA">
        <title>Comparative Genomics and Chromosome Evolution.</title>
        <authorList>
            <person name="Mudd A.B."/>
        </authorList>
    </citation>
    <scope>NUCLEOTIDE SEQUENCE</scope>
    <source>
        <strain evidence="2">HN-11 Male</strain>
        <tissue evidence="2">Kidney and liver</tissue>
    </source>
</reference>
<dbReference type="EMBL" id="WNTK01003023">
    <property type="protein sequence ID" value="KAG9465462.1"/>
    <property type="molecule type" value="Genomic_DNA"/>
</dbReference>
<dbReference type="AlphaFoldDB" id="A0A8J6E9Q7"/>
<feature type="compositionally biased region" description="Basic residues" evidence="1">
    <location>
        <begin position="181"/>
        <end position="190"/>
    </location>
</feature>
<dbReference type="Proteomes" id="UP000770717">
    <property type="component" value="Unassembled WGS sequence"/>
</dbReference>
<organism evidence="2 3">
    <name type="scientific">Eleutherodactylus coqui</name>
    <name type="common">Puerto Rican coqui</name>
    <dbReference type="NCBI Taxonomy" id="57060"/>
    <lineage>
        <taxon>Eukaryota</taxon>
        <taxon>Metazoa</taxon>
        <taxon>Chordata</taxon>
        <taxon>Craniata</taxon>
        <taxon>Vertebrata</taxon>
        <taxon>Euteleostomi</taxon>
        <taxon>Amphibia</taxon>
        <taxon>Batrachia</taxon>
        <taxon>Anura</taxon>
        <taxon>Neobatrachia</taxon>
        <taxon>Hyloidea</taxon>
        <taxon>Eleutherodactylidae</taxon>
        <taxon>Eleutherodactylinae</taxon>
        <taxon>Eleutherodactylus</taxon>
        <taxon>Eleutherodactylus</taxon>
    </lineage>
</organism>
<evidence type="ECO:0000313" key="2">
    <source>
        <dbReference type="EMBL" id="KAG9465462.1"/>
    </source>
</evidence>
<keyword evidence="3" id="KW-1185">Reference proteome</keyword>
<dbReference type="OrthoDB" id="6241467at2759"/>
<gene>
    <name evidence="2" type="ORF">GDO78_018322</name>
</gene>
<protein>
    <submittedName>
        <fullName evidence="2">Uncharacterized protein</fullName>
    </submittedName>
</protein>
<proteinExistence type="predicted"/>
<dbReference type="PANTHER" id="PTHR14343:SF3">
    <property type="entry name" value="SIMILAR TO PREDICTED GENE ICRFP703B1614Q5.5"/>
    <property type="match status" value="1"/>
</dbReference>
<feature type="compositionally biased region" description="Polar residues" evidence="1">
    <location>
        <begin position="215"/>
        <end position="235"/>
    </location>
</feature>
<feature type="compositionally biased region" description="Basic and acidic residues" evidence="1">
    <location>
        <begin position="259"/>
        <end position="273"/>
    </location>
</feature>
<feature type="compositionally biased region" description="Basic and acidic residues" evidence="1">
    <location>
        <begin position="238"/>
        <end position="250"/>
    </location>
</feature>